<dbReference type="AlphaFoldDB" id="A0A3D4V6X4"/>
<accession>A0A3D4V6X4</accession>
<comment type="subcellular location">
    <subcellularLocation>
        <location evidence="2">Cytoplasm</location>
    </subcellularLocation>
</comment>
<name>A0A3D4V6X4_9BACT</name>
<dbReference type="GO" id="GO:0005737">
    <property type="term" value="C:cytoplasm"/>
    <property type="evidence" value="ECO:0007669"/>
    <property type="project" value="UniProtKB-SubCell"/>
</dbReference>
<evidence type="ECO:0000313" key="4">
    <source>
        <dbReference type="Proteomes" id="UP000264071"/>
    </source>
</evidence>
<reference evidence="3 4" key="1">
    <citation type="journal article" date="2018" name="Nat. Biotechnol.">
        <title>A standardized bacterial taxonomy based on genome phylogeny substantially revises the tree of life.</title>
        <authorList>
            <person name="Parks D.H."/>
            <person name="Chuvochina M."/>
            <person name="Waite D.W."/>
            <person name="Rinke C."/>
            <person name="Skarshewski A."/>
            <person name="Chaumeil P.A."/>
            <person name="Hugenholtz P."/>
        </authorList>
    </citation>
    <scope>NUCLEOTIDE SEQUENCE [LARGE SCALE GENOMIC DNA]</scope>
    <source>
        <strain evidence="3">UBA8844</strain>
    </source>
</reference>
<comment type="caution">
    <text evidence="2">Once thought to be involved in copper homeostasis, experiments in E.coli have shown this is not the case.</text>
</comment>
<sequence length="262" mass="27257">MARDLAVRGLLRSGGVHRIPVAVPPHVLDFAHRHLVTAPSPTTSTRRVLVEACCDSVPTATAAVGFGADRIELCGPGDGGTTPSLGLMTRCRDAVRVPIHVMVRPHTHSFVYDEDDITVMVRDIEAARAAGMDGIVVGPLRADGHIQREQLQALVSAAGPMRVAFHRAFDRTPDATDALATLLEAGVGLVLTAGHAPTALAGAATLRSLRALAGDRLVILAGGGVRGDNVQDIVADTGVAEVHARSTDPTIVRDVVLALEGA</sequence>
<dbReference type="HAMAP" id="MF_00795">
    <property type="entry name" value="CutC"/>
    <property type="match status" value="1"/>
</dbReference>
<dbReference type="Pfam" id="PF03932">
    <property type="entry name" value="CutC"/>
    <property type="match status" value="1"/>
</dbReference>
<dbReference type="InterPro" id="IPR005627">
    <property type="entry name" value="CutC-like"/>
</dbReference>
<organism evidence="3 4">
    <name type="scientific">Gemmatimonas aurantiaca</name>
    <dbReference type="NCBI Taxonomy" id="173480"/>
    <lineage>
        <taxon>Bacteria</taxon>
        <taxon>Pseudomonadati</taxon>
        <taxon>Gemmatimonadota</taxon>
        <taxon>Gemmatimonadia</taxon>
        <taxon>Gemmatimonadales</taxon>
        <taxon>Gemmatimonadaceae</taxon>
        <taxon>Gemmatimonas</taxon>
    </lineage>
</organism>
<dbReference type="PANTHER" id="PTHR12598:SF0">
    <property type="entry name" value="COPPER HOMEOSTASIS PROTEIN CUTC HOMOLOG"/>
    <property type="match status" value="1"/>
</dbReference>
<keyword evidence="2" id="KW-0963">Cytoplasm</keyword>
<dbReference type="Proteomes" id="UP000264071">
    <property type="component" value="Unassembled WGS sequence"/>
</dbReference>
<evidence type="ECO:0000256" key="1">
    <source>
        <dbReference type="ARBA" id="ARBA00007768"/>
    </source>
</evidence>
<comment type="caution">
    <text evidence="3">The sequence shown here is derived from an EMBL/GenBank/DDBJ whole genome shotgun (WGS) entry which is preliminary data.</text>
</comment>
<gene>
    <name evidence="2" type="primary">cutC</name>
    <name evidence="3" type="ORF">DGD08_06755</name>
</gene>
<dbReference type="SUPFAM" id="SSF110395">
    <property type="entry name" value="CutC-like"/>
    <property type="match status" value="1"/>
</dbReference>
<dbReference type="GO" id="GO:0005507">
    <property type="term" value="F:copper ion binding"/>
    <property type="evidence" value="ECO:0007669"/>
    <property type="project" value="TreeGrafter"/>
</dbReference>
<comment type="similarity">
    <text evidence="1 2">Belongs to the CutC family.</text>
</comment>
<dbReference type="EMBL" id="DPIY01000006">
    <property type="protein sequence ID" value="HCT56899.1"/>
    <property type="molecule type" value="Genomic_DNA"/>
</dbReference>
<evidence type="ECO:0000256" key="2">
    <source>
        <dbReference type="HAMAP-Rule" id="MF_00795"/>
    </source>
</evidence>
<dbReference type="Gene3D" id="3.20.20.380">
    <property type="entry name" value="Copper homeostasis (CutC) domain"/>
    <property type="match status" value="1"/>
</dbReference>
<protein>
    <recommendedName>
        <fullName evidence="2">PF03932 family protein CutC</fullName>
    </recommendedName>
</protein>
<evidence type="ECO:0000313" key="3">
    <source>
        <dbReference type="EMBL" id="HCT56899.1"/>
    </source>
</evidence>
<dbReference type="PANTHER" id="PTHR12598">
    <property type="entry name" value="COPPER HOMEOSTASIS PROTEIN CUTC"/>
    <property type="match status" value="1"/>
</dbReference>
<dbReference type="InterPro" id="IPR036822">
    <property type="entry name" value="CutC-like_dom_sf"/>
</dbReference>
<proteinExistence type="inferred from homology"/>